<evidence type="ECO:0000313" key="5">
    <source>
        <dbReference type="EMBL" id="QXJ28080.1"/>
    </source>
</evidence>
<keyword evidence="4" id="KW-0472">Membrane</keyword>
<keyword evidence="4" id="KW-0812">Transmembrane</keyword>
<accession>A0A8F5GSP7</accession>
<dbReference type="Proteomes" id="UP000694018">
    <property type="component" value="Chromosome"/>
</dbReference>
<evidence type="ECO:0000313" key="6">
    <source>
        <dbReference type="Proteomes" id="UP000694018"/>
    </source>
</evidence>
<feature type="transmembrane region" description="Helical" evidence="4">
    <location>
        <begin position="107"/>
        <end position="127"/>
    </location>
</feature>
<evidence type="ECO:0000256" key="2">
    <source>
        <dbReference type="ARBA" id="ARBA00023125"/>
    </source>
</evidence>
<dbReference type="InterPro" id="IPR001207">
    <property type="entry name" value="Transposase_mutator"/>
</dbReference>
<dbReference type="GO" id="GO:0004803">
    <property type="term" value="F:transposase activity"/>
    <property type="evidence" value="ECO:0007669"/>
    <property type="project" value="InterPro"/>
</dbReference>
<dbReference type="PANTHER" id="PTHR33217">
    <property type="entry name" value="TRANSPOSASE FOR INSERTION SEQUENCE ELEMENT IS1081"/>
    <property type="match status" value="1"/>
</dbReference>
<reference evidence="5" key="1">
    <citation type="journal article" date="2021" name="Environ. Microbiol.">
        <title>New insights into the diversity and evolution of the archaeal mobilome from three complete genomes of Saccharolobus shibatae.</title>
        <authorList>
            <person name="Medvedeva S."/>
            <person name="Brandt D."/>
            <person name="Cvirkaite-Krupovic V."/>
            <person name="Liu Y."/>
            <person name="Severinov K."/>
            <person name="Ishino S."/>
            <person name="Ishino Y."/>
            <person name="Prangishvili D."/>
            <person name="Kalinowski J."/>
            <person name="Krupovic M."/>
        </authorList>
    </citation>
    <scope>NUCLEOTIDE SEQUENCE</scope>
    <source>
        <strain evidence="5">B12</strain>
    </source>
</reference>
<dbReference type="PANTHER" id="PTHR33217:SF7">
    <property type="entry name" value="TRANSPOSASE FOR INSERTION SEQUENCE ELEMENT IS1081"/>
    <property type="match status" value="1"/>
</dbReference>
<evidence type="ECO:0000256" key="1">
    <source>
        <dbReference type="ARBA" id="ARBA00022578"/>
    </source>
</evidence>
<dbReference type="AlphaFoldDB" id="A0A8F5GSP7"/>
<name>A0A8F5GSP7_SACSH</name>
<keyword evidence="4" id="KW-1133">Transmembrane helix</keyword>
<protein>
    <recommendedName>
        <fullName evidence="7">Transposase</fullName>
    </recommendedName>
</protein>
<evidence type="ECO:0000256" key="3">
    <source>
        <dbReference type="ARBA" id="ARBA00023172"/>
    </source>
</evidence>
<evidence type="ECO:0008006" key="7">
    <source>
        <dbReference type="Google" id="ProtNLM"/>
    </source>
</evidence>
<dbReference type="KEGG" id="sshi:J5U23_00948"/>
<dbReference type="EMBL" id="CP077717">
    <property type="protein sequence ID" value="QXJ28080.1"/>
    <property type="molecule type" value="Genomic_DNA"/>
</dbReference>
<evidence type="ECO:0000256" key="4">
    <source>
        <dbReference type="SAM" id="Phobius"/>
    </source>
</evidence>
<keyword evidence="3" id="KW-0233">DNA recombination</keyword>
<keyword evidence="1" id="KW-0815">Transposition</keyword>
<dbReference type="GO" id="GO:0003677">
    <property type="term" value="F:DNA binding"/>
    <property type="evidence" value="ECO:0007669"/>
    <property type="project" value="UniProtKB-KW"/>
</dbReference>
<dbReference type="GO" id="GO:0006313">
    <property type="term" value="P:DNA transposition"/>
    <property type="evidence" value="ECO:0007669"/>
    <property type="project" value="InterPro"/>
</dbReference>
<organism evidence="5 6">
    <name type="scientific">Saccharolobus shibatae (strain ATCC 51178 / DSM 5389 / JCM 8931 / NBRC 15437 / B12)</name>
    <name type="common">Sulfolobus shibatae</name>
    <dbReference type="NCBI Taxonomy" id="523848"/>
    <lineage>
        <taxon>Archaea</taxon>
        <taxon>Thermoproteota</taxon>
        <taxon>Thermoprotei</taxon>
        <taxon>Sulfolobales</taxon>
        <taxon>Sulfolobaceae</taxon>
        <taxon>Saccharolobus</taxon>
    </lineage>
</organism>
<sequence length="136" mass="16145">MGSRPWTRQSLSELQVRRQGCLVHLKRNATKEEREALNVIISSAESGEIKPETCPRLLSYLSAPKKLWKWLKSNNLIESFNSLLERRRFGKFHSPWRILQIARVIALYYNLLTYFLVIVIILQYPLFFSLYQKFIQ</sequence>
<gene>
    <name evidence="5" type="ORF">J5U23_00948</name>
</gene>
<keyword evidence="2" id="KW-0238">DNA-binding</keyword>
<proteinExistence type="predicted"/>